<reference evidence="4 5" key="1">
    <citation type="journal article" date="2014" name="Genome Announc.">
        <title>Draft Genome Sequence of Cytophaga fermentans JCM 21142T, a Facultative Anaerobe Isolated from Marine Mud.</title>
        <authorList>
            <person name="Starns D."/>
            <person name="Oshima K."/>
            <person name="Suda W."/>
            <person name="Iino T."/>
            <person name="Yuki M."/>
            <person name="Inoue J."/>
            <person name="Kitamura K."/>
            <person name="Iida T."/>
            <person name="Darby A."/>
            <person name="Hattori M."/>
            <person name="Ohkuma M."/>
        </authorList>
    </citation>
    <scope>NUCLEOTIDE SEQUENCE [LARGE SCALE GENOMIC DNA]</scope>
    <source>
        <strain evidence="4 5">JCM 21142</strain>
    </source>
</reference>
<dbReference type="PRINTS" id="PR00625">
    <property type="entry name" value="JDOMAIN"/>
</dbReference>
<dbReference type="STRING" id="869213.GCA_000517085_02068"/>
<comment type="caution">
    <text evidence="4">The sequence shown here is derived from an EMBL/GenBank/DDBJ whole genome shotgun (WGS) entry which is preliminary data.</text>
</comment>
<feature type="transmembrane region" description="Helical" evidence="2">
    <location>
        <begin position="253"/>
        <end position="274"/>
    </location>
</feature>
<organism evidence="4 5">
    <name type="scientific">Saccharicrinis fermentans DSM 9555 = JCM 21142</name>
    <dbReference type="NCBI Taxonomy" id="869213"/>
    <lineage>
        <taxon>Bacteria</taxon>
        <taxon>Pseudomonadati</taxon>
        <taxon>Bacteroidota</taxon>
        <taxon>Bacteroidia</taxon>
        <taxon>Marinilabiliales</taxon>
        <taxon>Marinilabiliaceae</taxon>
        <taxon>Saccharicrinis</taxon>
    </lineage>
</organism>
<dbReference type="InterPro" id="IPR001623">
    <property type="entry name" value="DnaJ_domain"/>
</dbReference>
<dbReference type="CDD" id="cd06257">
    <property type="entry name" value="DnaJ"/>
    <property type="match status" value="1"/>
</dbReference>
<dbReference type="eggNOG" id="COG0484">
    <property type="taxonomic scope" value="Bacteria"/>
</dbReference>
<dbReference type="Gene3D" id="1.10.287.110">
    <property type="entry name" value="DnaJ domain"/>
    <property type="match status" value="1"/>
</dbReference>
<dbReference type="SMART" id="SM00271">
    <property type="entry name" value="DnaJ"/>
    <property type="match status" value="1"/>
</dbReference>
<dbReference type="PANTHER" id="PTHR43096:SF52">
    <property type="entry name" value="DNAJ HOMOLOG 1, MITOCHONDRIAL-RELATED"/>
    <property type="match status" value="1"/>
</dbReference>
<keyword evidence="2" id="KW-1133">Transmembrane helix</keyword>
<dbReference type="SUPFAM" id="SSF46565">
    <property type="entry name" value="Chaperone J-domain"/>
    <property type="match status" value="1"/>
</dbReference>
<evidence type="ECO:0000259" key="3">
    <source>
        <dbReference type="PROSITE" id="PS50076"/>
    </source>
</evidence>
<evidence type="ECO:0000256" key="2">
    <source>
        <dbReference type="SAM" id="Phobius"/>
    </source>
</evidence>
<keyword evidence="2" id="KW-0812">Transmembrane</keyword>
<dbReference type="AlphaFoldDB" id="W7YAL5"/>
<feature type="transmembrane region" description="Helical" evidence="2">
    <location>
        <begin position="202"/>
        <end position="223"/>
    </location>
</feature>
<feature type="transmembrane region" description="Helical" evidence="2">
    <location>
        <begin position="160"/>
        <end position="181"/>
    </location>
</feature>
<evidence type="ECO:0000313" key="5">
    <source>
        <dbReference type="Proteomes" id="UP000019402"/>
    </source>
</evidence>
<dbReference type="PROSITE" id="PS50076">
    <property type="entry name" value="DNAJ_2"/>
    <property type="match status" value="1"/>
</dbReference>
<feature type="transmembrane region" description="Helical" evidence="2">
    <location>
        <begin position="229"/>
        <end position="246"/>
    </location>
</feature>
<accession>W7YAL5</accession>
<dbReference type="PANTHER" id="PTHR43096">
    <property type="entry name" value="DNAJ HOMOLOG 1, MITOCHONDRIAL-RELATED"/>
    <property type="match status" value="1"/>
</dbReference>
<name>W7YAL5_9BACT</name>
<dbReference type="Pfam" id="PF00226">
    <property type="entry name" value="DnaJ"/>
    <property type="match status" value="1"/>
</dbReference>
<feature type="domain" description="J" evidence="3">
    <location>
        <begin position="12"/>
        <end position="82"/>
    </location>
</feature>
<gene>
    <name evidence="4" type="ORF">JCM21142_93310</name>
</gene>
<feature type="transmembrane region" description="Helical" evidence="2">
    <location>
        <begin position="125"/>
        <end position="148"/>
    </location>
</feature>
<dbReference type="EMBL" id="BAMD01000050">
    <property type="protein sequence ID" value="GAF04598.1"/>
    <property type="molecule type" value="Genomic_DNA"/>
</dbReference>
<dbReference type="RefSeq" id="WP_044213853.1">
    <property type="nucleotide sequence ID" value="NZ_BAMD01000050.1"/>
</dbReference>
<dbReference type="Proteomes" id="UP000019402">
    <property type="component" value="Unassembled WGS sequence"/>
</dbReference>
<evidence type="ECO:0000313" key="4">
    <source>
        <dbReference type="EMBL" id="GAF04598.1"/>
    </source>
</evidence>
<proteinExistence type="predicted"/>
<sequence>MQNKLQNLTVNNYYHILGITSNATVQQIKKAYRAKAKQYHPDINKAKDANEQFILLNEAYEYLLNTTGNSTNRIKRAQEKAEKQAKYQQQWEQQERQKARERAQEHARMKYEAFLKSDVYKATEAINVIFDILLTGVILLLIVVLPILTIREHGSKAILFWIFILLPSSPLWFRFIVRLINSLNTKHISFKHKPSIRSRVRNIFLGFVGNIVIFIFIVLNTLIQAHTILSLYGTVIILSLVISLFIKNSYYKYLIYFDLSPGMISLFFLLNFLFSSNPQSETYPYTLPYQSSPLYTTIKLEGNAHREYANIRLFLSNNKVKGNNLITYHFEEGLFGIKIVKSIETHLVY</sequence>
<dbReference type="InterPro" id="IPR036869">
    <property type="entry name" value="J_dom_sf"/>
</dbReference>
<keyword evidence="2" id="KW-0472">Membrane</keyword>
<dbReference type="GO" id="GO:0042026">
    <property type="term" value="P:protein refolding"/>
    <property type="evidence" value="ECO:0007669"/>
    <property type="project" value="TreeGrafter"/>
</dbReference>
<dbReference type="GO" id="GO:0005737">
    <property type="term" value="C:cytoplasm"/>
    <property type="evidence" value="ECO:0007669"/>
    <property type="project" value="TreeGrafter"/>
</dbReference>
<keyword evidence="1" id="KW-0143">Chaperone</keyword>
<protein>
    <submittedName>
        <fullName evidence="4">Chaperone protein DnaJ</fullName>
    </submittedName>
</protein>
<dbReference type="GO" id="GO:0051082">
    <property type="term" value="F:unfolded protein binding"/>
    <property type="evidence" value="ECO:0007669"/>
    <property type="project" value="TreeGrafter"/>
</dbReference>
<keyword evidence="5" id="KW-1185">Reference proteome</keyword>
<evidence type="ECO:0000256" key="1">
    <source>
        <dbReference type="ARBA" id="ARBA00023186"/>
    </source>
</evidence>
<dbReference type="OrthoDB" id="1495940at2"/>